<dbReference type="Pfam" id="PF08293">
    <property type="entry name" value="MRP-S33"/>
    <property type="match status" value="1"/>
</dbReference>
<evidence type="ECO:0000313" key="9">
    <source>
        <dbReference type="Proteomes" id="UP000269793"/>
    </source>
</evidence>
<dbReference type="GO" id="GO:0005840">
    <property type="term" value="C:ribosome"/>
    <property type="evidence" value="ECO:0007669"/>
    <property type="project" value="UniProtKB-KW"/>
</dbReference>
<keyword evidence="3" id="KW-0689">Ribosomal protein</keyword>
<gene>
    <name evidence="8" type="ORF">DNF11_2330</name>
</gene>
<proteinExistence type="inferred from homology"/>
<evidence type="ECO:0000256" key="6">
    <source>
        <dbReference type="ARBA" id="ARBA00035132"/>
    </source>
</evidence>
<dbReference type="GO" id="GO:1990904">
    <property type="term" value="C:ribonucleoprotein complex"/>
    <property type="evidence" value="ECO:0007669"/>
    <property type="project" value="UniProtKB-KW"/>
</dbReference>
<dbReference type="Proteomes" id="UP000269793">
    <property type="component" value="Chromosome IV"/>
</dbReference>
<dbReference type="PANTHER" id="PTHR13362">
    <property type="entry name" value="MITOCHONDRIAL RIBOSOMAL PROTEIN S33"/>
    <property type="match status" value="1"/>
</dbReference>
<name>A0A3G2S5V3_MALR7</name>
<comment type="similarity">
    <text evidence="2">Belongs to the mitochondrion-specific ribosomal protein mS33 family.</text>
</comment>
<evidence type="ECO:0000256" key="3">
    <source>
        <dbReference type="ARBA" id="ARBA00022980"/>
    </source>
</evidence>
<dbReference type="STRING" id="425264.A0A3G2S5V3"/>
<organism evidence="8 9">
    <name type="scientific">Malassezia restricta (strain ATCC 96810 / NBRC 103918 / CBS 7877)</name>
    <name type="common">Seborrheic dermatitis infection agent</name>
    <dbReference type="NCBI Taxonomy" id="425264"/>
    <lineage>
        <taxon>Eukaryota</taxon>
        <taxon>Fungi</taxon>
        <taxon>Dikarya</taxon>
        <taxon>Basidiomycota</taxon>
        <taxon>Ustilaginomycotina</taxon>
        <taxon>Malasseziomycetes</taxon>
        <taxon>Malasseziales</taxon>
        <taxon>Malasseziaceae</taxon>
        <taxon>Malassezia</taxon>
    </lineage>
</organism>
<evidence type="ECO:0000256" key="1">
    <source>
        <dbReference type="ARBA" id="ARBA00004173"/>
    </source>
</evidence>
<dbReference type="EMBL" id="CP033151">
    <property type="protein sequence ID" value="AYO43280.1"/>
    <property type="molecule type" value="Genomic_DNA"/>
</dbReference>
<dbReference type="InterPro" id="IPR013219">
    <property type="entry name" value="Ribosomal_mS33"/>
</dbReference>
<keyword evidence="9" id="KW-1185">Reference proteome</keyword>
<evidence type="ECO:0000313" key="8">
    <source>
        <dbReference type="EMBL" id="AYO43280.1"/>
    </source>
</evidence>
<comment type="subcellular location">
    <subcellularLocation>
        <location evidence="1">Mitochondrion</location>
    </subcellularLocation>
</comment>
<evidence type="ECO:0000256" key="4">
    <source>
        <dbReference type="ARBA" id="ARBA00023128"/>
    </source>
</evidence>
<evidence type="ECO:0000256" key="5">
    <source>
        <dbReference type="ARBA" id="ARBA00023274"/>
    </source>
</evidence>
<dbReference type="OrthoDB" id="2257454at2759"/>
<accession>A0A3G2S5V3</accession>
<protein>
    <recommendedName>
        <fullName evidence="6">Small ribosomal subunit protein mS33</fullName>
    </recommendedName>
</protein>
<evidence type="ECO:0000256" key="2">
    <source>
        <dbReference type="ARBA" id="ARBA00008970"/>
    </source>
</evidence>
<dbReference type="VEuPathDB" id="FungiDB:DNF11_2330"/>
<dbReference type="PANTHER" id="PTHR13362:SF2">
    <property type="entry name" value="SMALL RIBOSOMAL SUBUNIT PROTEIN MS33"/>
    <property type="match status" value="1"/>
</dbReference>
<feature type="region of interest" description="Disordered" evidence="7">
    <location>
        <begin position="82"/>
        <end position="106"/>
    </location>
</feature>
<dbReference type="GO" id="GO:0005739">
    <property type="term" value="C:mitochondrion"/>
    <property type="evidence" value="ECO:0007669"/>
    <property type="project" value="UniProtKB-SubCell"/>
</dbReference>
<keyword evidence="4" id="KW-0496">Mitochondrion</keyword>
<sequence length="106" mass="11712">MSGVPARSLAALNALRCQVFGTSYNPNNVRTGAKYLKKSLVGSSMLNYYPPQLHLSSLSIEGENFAKLIHPNESQRWKDVARKRLIGKGPPKKGDGRRATMKGKKK</sequence>
<keyword evidence="5" id="KW-0687">Ribonucleoprotein</keyword>
<dbReference type="AlphaFoldDB" id="A0A3G2S5V3"/>
<reference evidence="8 9" key="1">
    <citation type="submission" date="2018-10" db="EMBL/GenBank/DDBJ databases">
        <title>Complete genome sequence of Malassezia restricta CBS 7877.</title>
        <authorList>
            <person name="Morand S.C."/>
            <person name="Bertignac M."/>
            <person name="Iltis A."/>
            <person name="Kolder I."/>
            <person name="Pirovano W."/>
            <person name="Jourdain R."/>
            <person name="Clavaud C."/>
        </authorList>
    </citation>
    <scope>NUCLEOTIDE SEQUENCE [LARGE SCALE GENOMIC DNA]</scope>
    <source>
        <strain evidence="8 9">CBS 7877</strain>
    </source>
</reference>
<evidence type="ECO:0000256" key="7">
    <source>
        <dbReference type="SAM" id="MobiDB-lite"/>
    </source>
</evidence>